<comment type="caution">
    <text evidence="1">The sequence shown here is derived from an EMBL/GenBank/DDBJ whole genome shotgun (WGS) entry which is preliminary data.</text>
</comment>
<reference evidence="1" key="2">
    <citation type="submission" date="2020-09" db="EMBL/GenBank/DDBJ databases">
        <authorList>
            <person name="Sun Q."/>
            <person name="Ohkuma M."/>
        </authorList>
    </citation>
    <scope>NUCLEOTIDE SEQUENCE</scope>
    <source>
        <strain evidence="1">JCM 4790</strain>
    </source>
</reference>
<dbReference type="AlphaFoldDB" id="A0A918U4G8"/>
<evidence type="ECO:0008006" key="3">
    <source>
        <dbReference type="Google" id="ProtNLM"/>
    </source>
</evidence>
<accession>A0A918U4G8</accession>
<dbReference type="EMBL" id="BMVU01000030">
    <property type="protein sequence ID" value="GGX92114.1"/>
    <property type="molecule type" value="Genomic_DNA"/>
</dbReference>
<dbReference type="Gene3D" id="3.40.50.1820">
    <property type="entry name" value="alpha/beta hydrolase"/>
    <property type="match status" value="1"/>
</dbReference>
<gene>
    <name evidence="1" type="ORF">GCM10010358_52470</name>
</gene>
<protein>
    <recommendedName>
        <fullName evidence="3">Alpha/beta hydrolase</fullName>
    </recommendedName>
</protein>
<dbReference type="Proteomes" id="UP000619244">
    <property type="component" value="Unassembled WGS sequence"/>
</dbReference>
<evidence type="ECO:0000313" key="2">
    <source>
        <dbReference type="Proteomes" id="UP000619244"/>
    </source>
</evidence>
<evidence type="ECO:0000313" key="1">
    <source>
        <dbReference type="EMBL" id="GGX92114.1"/>
    </source>
</evidence>
<dbReference type="SUPFAM" id="SSF53474">
    <property type="entry name" value="alpha/beta-Hydrolases"/>
    <property type="match status" value="1"/>
</dbReference>
<proteinExistence type="predicted"/>
<name>A0A918U4G8_9ACTN</name>
<dbReference type="InterPro" id="IPR029058">
    <property type="entry name" value="AB_hydrolase_fold"/>
</dbReference>
<organism evidence="1 2">
    <name type="scientific">Streptomyces minutiscleroticus</name>
    <dbReference type="NCBI Taxonomy" id="68238"/>
    <lineage>
        <taxon>Bacteria</taxon>
        <taxon>Bacillati</taxon>
        <taxon>Actinomycetota</taxon>
        <taxon>Actinomycetes</taxon>
        <taxon>Kitasatosporales</taxon>
        <taxon>Streptomycetaceae</taxon>
        <taxon>Streptomyces</taxon>
    </lineage>
</organism>
<keyword evidence="2" id="KW-1185">Reference proteome</keyword>
<reference evidence="1" key="1">
    <citation type="journal article" date="2014" name="Int. J. Syst. Evol. Microbiol.">
        <title>Complete genome sequence of Corynebacterium casei LMG S-19264T (=DSM 44701T), isolated from a smear-ripened cheese.</title>
        <authorList>
            <consortium name="US DOE Joint Genome Institute (JGI-PGF)"/>
            <person name="Walter F."/>
            <person name="Albersmeier A."/>
            <person name="Kalinowski J."/>
            <person name="Ruckert C."/>
        </authorList>
    </citation>
    <scope>NUCLEOTIDE SEQUENCE</scope>
    <source>
        <strain evidence="1">JCM 4790</strain>
    </source>
</reference>
<sequence length="64" mass="6822">MDIRRRNNVTVVGPVTGPDGGAAAGPAVVLAHGFGCDQNMWRLVVPAPAERYRVVLFDYGSARP</sequence>